<dbReference type="PANTHER" id="PTHR24256">
    <property type="entry name" value="TRYPTASE-RELATED"/>
    <property type="match status" value="1"/>
</dbReference>
<evidence type="ECO:0000256" key="2">
    <source>
        <dbReference type="ARBA" id="ARBA00024195"/>
    </source>
</evidence>
<dbReference type="SMART" id="SM00020">
    <property type="entry name" value="Tryp_SPc"/>
    <property type="match status" value="1"/>
</dbReference>
<organism evidence="4 5">
    <name type="scientific">Panagrellus redivivus</name>
    <name type="common">Microworm</name>
    <dbReference type="NCBI Taxonomy" id="6233"/>
    <lineage>
        <taxon>Eukaryota</taxon>
        <taxon>Metazoa</taxon>
        <taxon>Ecdysozoa</taxon>
        <taxon>Nematoda</taxon>
        <taxon>Chromadorea</taxon>
        <taxon>Rhabditida</taxon>
        <taxon>Tylenchina</taxon>
        <taxon>Panagrolaimomorpha</taxon>
        <taxon>Panagrolaimoidea</taxon>
        <taxon>Panagrolaimidae</taxon>
        <taxon>Panagrellus</taxon>
    </lineage>
</organism>
<dbReference type="InterPro" id="IPR051487">
    <property type="entry name" value="Ser/Thr_Proteases_Immune/Dev"/>
</dbReference>
<sequence length="336" mass="37095">MRTATGCIGRYSNESCALESGMKEDDLCVLIKQEPFIEVLPGPEMLQLPFYNVTVIPNATFDATSDNNFKPLTSSENMYVQSVCGQTNYPRARIVNGMLASRGQFPWVVDAWCTGVLISPRHVLTALHCASRDPINCVPDNSFIRTTVNFGGVCRSKNSECPNGTDMKSVKISRVLYPHDTPVNPHNCIKDSDIAILLLEEDIEFNDYVKPICIGKLDPNNLVDWKSAGYGQIENKGYSPRLRYINTDLWKVSDSKAEIFTRGIKNGNKTTTICSGDSGGPVQASFNQSSRTYLAGIHSRGNACDSTNPYYVSAYVPAFADWICKITGVCAWNLIV</sequence>
<name>A0A7E4V509_PANRE</name>
<dbReference type="AlphaFoldDB" id="A0A7E4V509"/>
<evidence type="ECO:0000313" key="4">
    <source>
        <dbReference type="Proteomes" id="UP000492821"/>
    </source>
</evidence>
<dbReference type="Proteomes" id="UP000492821">
    <property type="component" value="Unassembled WGS sequence"/>
</dbReference>
<dbReference type="WBParaSite" id="Pan_g16684.t1">
    <property type="protein sequence ID" value="Pan_g16684.t1"/>
    <property type="gene ID" value="Pan_g16684"/>
</dbReference>
<dbReference type="InterPro" id="IPR043504">
    <property type="entry name" value="Peptidase_S1_PA_chymotrypsin"/>
</dbReference>
<dbReference type="InterPro" id="IPR033116">
    <property type="entry name" value="TRYPSIN_SER"/>
</dbReference>
<dbReference type="Gene3D" id="2.40.10.10">
    <property type="entry name" value="Trypsin-like serine proteases"/>
    <property type="match status" value="1"/>
</dbReference>
<comment type="similarity">
    <text evidence="2">Belongs to the peptidase S1 family. CLIP subfamily.</text>
</comment>
<dbReference type="CDD" id="cd00190">
    <property type="entry name" value="Tryp_SPc"/>
    <property type="match status" value="1"/>
</dbReference>
<reference evidence="4" key="1">
    <citation type="journal article" date="2013" name="Genetics">
        <title>The draft genome and transcriptome of Panagrellus redivivus are shaped by the harsh demands of a free-living lifestyle.</title>
        <authorList>
            <person name="Srinivasan J."/>
            <person name="Dillman A.R."/>
            <person name="Macchietto M.G."/>
            <person name="Heikkinen L."/>
            <person name="Lakso M."/>
            <person name="Fracchia K.M."/>
            <person name="Antoshechkin I."/>
            <person name="Mortazavi A."/>
            <person name="Wong G."/>
            <person name="Sternberg P.W."/>
        </authorList>
    </citation>
    <scope>NUCLEOTIDE SEQUENCE [LARGE SCALE GENOMIC DNA]</scope>
    <source>
        <strain evidence="4">MT8872</strain>
    </source>
</reference>
<dbReference type="InterPro" id="IPR001254">
    <property type="entry name" value="Trypsin_dom"/>
</dbReference>
<accession>A0A7E4V509</accession>
<dbReference type="Pfam" id="PF00089">
    <property type="entry name" value="Trypsin"/>
    <property type="match status" value="1"/>
</dbReference>
<proteinExistence type="inferred from homology"/>
<evidence type="ECO:0000313" key="5">
    <source>
        <dbReference type="WBParaSite" id="Pan_g16684.t1"/>
    </source>
</evidence>
<dbReference type="InterPro" id="IPR009003">
    <property type="entry name" value="Peptidase_S1_PA"/>
</dbReference>
<dbReference type="GO" id="GO:0006508">
    <property type="term" value="P:proteolysis"/>
    <property type="evidence" value="ECO:0007669"/>
    <property type="project" value="InterPro"/>
</dbReference>
<evidence type="ECO:0000256" key="1">
    <source>
        <dbReference type="ARBA" id="ARBA00023157"/>
    </source>
</evidence>
<reference evidence="5" key="2">
    <citation type="submission" date="2020-10" db="UniProtKB">
        <authorList>
            <consortium name="WormBaseParasite"/>
        </authorList>
    </citation>
    <scope>IDENTIFICATION</scope>
</reference>
<dbReference type="InterPro" id="IPR001314">
    <property type="entry name" value="Peptidase_S1A"/>
</dbReference>
<dbReference type="GO" id="GO:0004252">
    <property type="term" value="F:serine-type endopeptidase activity"/>
    <property type="evidence" value="ECO:0007669"/>
    <property type="project" value="InterPro"/>
</dbReference>
<dbReference type="SUPFAM" id="SSF50494">
    <property type="entry name" value="Trypsin-like serine proteases"/>
    <property type="match status" value="1"/>
</dbReference>
<keyword evidence="4" id="KW-1185">Reference proteome</keyword>
<evidence type="ECO:0000259" key="3">
    <source>
        <dbReference type="PROSITE" id="PS50240"/>
    </source>
</evidence>
<dbReference type="PROSITE" id="PS50240">
    <property type="entry name" value="TRYPSIN_DOM"/>
    <property type="match status" value="1"/>
</dbReference>
<feature type="domain" description="Peptidase S1" evidence="3">
    <location>
        <begin position="94"/>
        <end position="328"/>
    </location>
</feature>
<protein>
    <submittedName>
        <fullName evidence="5">Peptidase S1 domain-containing protein</fullName>
    </submittedName>
</protein>
<dbReference type="PRINTS" id="PR00722">
    <property type="entry name" value="CHYMOTRYPSIN"/>
</dbReference>
<keyword evidence="1" id="KW-1015">Disulfide bond</keyword>
<dbReference type="PROSITE" id="PS00135">
    <property type="entry name" value="TRYPSIN_SER"/>
    <property type="match status" value="1"/>
</dbReference>